<gene>
    <name evidence="2" type="ORF">MGAL_10B029844</name>
</gene>
<organism evidence="2 3">
    <name type="scientific">Mytilus galloprovincialis</name>
    <name type="common">Mediterranean mussel</name>
    <dbReference type="NCBI Taxonomy" id="29158"/>
    <lineage>
        <taxon>Eukaryota</taxon>
        <taxon>Metazoa</taxon>
        <taxon>Spiralia</taxon>
        <taxon>Lophotrochozoa</taxon>
        <taxon>Mollusca</taxon>
        <taxon>Bivalvia</taxon>
        <taxon>Autobranchia</taxon>
        <taxon>Pteriomorphia</taxon>
        <taxon>Mytilida</taxon>
        <taxon>Mytiloidea</taxon>
        <taxon>Mytilidae</taxon>
        <taxon>Mytilinae</taxon>
        <taxon>Mytilus</taxon>
    </lineage>
</organism>
<feature type="region of interest" description="Disordered" evidence="1">
    <location>
        <begin position="246"/>
        <end position="267"/>
    </location>
</feature>
<comment type="caution">
    <text evidence="2">The sequence shown here is derived from an EMBL/GenBank/DDBJ whole genome shotgun (WGS) entry which is preliminary data.</text>
</comment>
<accession>A0A8B6HB45</accession>
<feature type="compositionally biased region" description="Polar residues" evidence="1">
    <location>
        <begin position="246"/>
        <end position="259"/>
    </location>
</feature>
<dbReference type="EMBL" id="UYJE01009790">
    <property type="protein sequence ID" value="VDI76831.1"/>
    <property type="molecule type" value="Genomic_DNA"/>
</dbReference>
<dbReference type="AlphaFoldDB" id="A0A8B6HB45"/>
<sequence>MAALKRKHDFEDALTSNCTSKDLPTNVSCWHLQNLISVGISYSINSFTSPLEVLDRVPFICQDVSDNSESLINYLSDCIDFTISTNKHGIIFEESEDAHLTRRREYRSDVMRRMVETIDQNLNKLKVNYSTFVEAGSLVSRENIPLIYAAAVHFILRVREFVVRKFKGDNVDEQFFTELMLKFGEMFCMISDSGGSKQKFCRVGDKMVTSVPDIRYSLMNLRDLPFQTVAVVSVVEVKKMSNFKCSSENCPKSNQTINSSDDKSTKSDHIEPLVIPTVSDTASTSAVVRSCQFSTSTTVSSTVSSTENVVPGSSSSSRMSDFNIHTLDPTILGEHGGELLAEYETVATRPYVIGMIVHGTKIIVTCLKLQEDDYNEIKQNGKIPDDHSVNITYSRPFDIFYPEDRKILYRVFFRLSDKCCANSSTS</sequence>
<protein>
    <submittedName>
        <fullName evidence="2">Uncharacterized protein</fullName>
    </submittedName>
</protein>
<reference evidence="2" key="1">
    <citation type="submission" date="2018-11" db="EMBL/GenBank/DDBJ databases">
        <authorList>
            <person name="Alioto T."/>
            <person name="Alioto T."/>
        </authorList>
    </citation>
    <scope>NUCLEOTIDE SEQUENCE</scope>
</reference>
<proteinExistence type="predicted"/>
<evidence type="ECO:0000313" key="2">
    <source>
        <dbReference type="EMBL" id="VDI76831.1"/>
    </source>
</evidence>
<name>A0A8B6HB45_MYTGA</name>
<evidence type="ECO:0000313" key="3">
    <source>
        <dbReference type="Proteomes" id="UP000596742"/>
    </source>
</evidence>
<dbReference type="Proteomes" id="UP000596742">
    <property type="component" value="Unassembled WGS sequence"/>
</dbReference>
<keyword evidence="3" id="KW-1185">Reference proteome</keyword>
<evidence type="ECO:0000256" key="1">
    <source>
        <dbReference type="SAM" id="MobiDB-lite"/>
    </source>
</evidence>
<dbReference type="OrthoDB" id="6103366at2759"/>